<evidence type="ECO:0000313" key="3">
    <source>
        <dbReference type="Proteomes" id="UP000053791"/>
    </source>
</evidence>
<feature type="transmembrane region" description="Helical" evidence="1">
    <location>
        <begin position="68"/>
        <end position="89"/>
    </location>
</feature>
<comment type="caution">
    <text evidence="2">The sequence shown here is derived from an EMBL/GenBank/DDBJ whole genome shotgun (WGS) entry which is preliminary data.</text>
</comment>
<name>A0A0X3U573_9RHOB</name>
<organism evidence="2 3">
    <name type="scientific">Ruegeria marisrubri</name>
    <dbReference type="NCBI Taxonomy" id="1685379"/>
    <lineage>
        <taxon>Bacteria</taxon>
        <taxon>Pseudomonadati</taxon>
        <taxon>Pseudomonadota</taxon>
        <taxon>Alphaproteobacteria</taxon>
        <taxon>Rhodobacterales</taxon>
        <taxon>Roseobacteraceae</taxon>
        <taxon>Ruegeria</taxon>
    </lineage>
</organism>
<accession>A0A0X3U573</accession>
<dbReference type="STRING" id="1685379.AVO45_06780"/>
<feature type="transmembrane region" description="Helical" evidence="1">
    <location>
        <begin position="37"/>
        <end position="56"/>
    </location>
</feature>
<gene>
    <name evidence="2" type="ORF">AVO45_06780</name>
</gene>
<dbReference type="OrthoDB" id="7860996at2"/>
<dbReference type="AlphaFoldDB" id="A0A0X3U573"/>
<evidence type="ECO:0000256" key="1">
    <source>
        <dbReference type="SAM" id="Phobius"/>
    </source>
</evidence>
<evidence type="ECO:0000313" key="2">
    <source>
        <dbReference type="EMBL" id="KUJ80730.1"/>
    </source>
</evidence>
<proteinExistence type="predicted"/>
<dbReference type="EMBL" id="LQBQ01000012">
    <property type="protein sequence ID" value="KUJ80730.1"/>
    <property type="molecule type" value="Genomic_DNA"/>
</dbReference>
<keyword evidence="1" id="KW-0812">Transmembrane</keyword>
<keyword evidence="3" id="KW-1185">Reference proteome</keyword>
<protein>
    <submittedName>
        <fullName evidence="2">Uncharacterized protein</fullName>
    </submittedName>
</protein>
<reference evidence="2 3" key="1">
    <citation type="submission" date="2015-12" db="EMBL/GenBank/DDBJ databases">
        <authorList>
            <person name="Shamseldin A."/>
            <person name="Moawad H."/>
            <person name="Abd El-Rahim W.M."/>
            <person name="Sadowsky M.J."/>
        </authorList>
    </citation>
    <scope>NUCLEOTIDE SEQUENCE [LARGE SCALE GENOMIC DNA]</scope>
    <source>
        <strain evidence="2 3">ZGT118</strain>
    </source>
</reference>
<keyword evidence="1" id="KW-0472">Membrane</keyword>
<sequence length="172" mass="18892">MTLTNAKTIAQPIAEPAQGTPVPVKITFAANWRARLILFRALGAFLVMSAFAMWVLPGSVFSAEVLPIKAGASLLYLVFGVVLLTLEFVGERPDAYFDPIRREVRVLQKNENGRPQTVLRRSYDTLGSARFSERQVELYDVDGSLLMKLPLPSPEVSHALKGQLSGSVPISH</sequence>
<keyword evidence="1" id="KW-1133">Transmembrane helix</keyword>
<dbReference type="Proteomes" id="UP000053791">
    <property type="component" value="Unassembled WGS sequence"/>
</dbReference>